<comment type="caution">
    <text evidence="1">The sequence shown here is derived from an EMBL/GenBank/DDBJ whole genome shotgun (WGS) entry which is preliminary data.</text>
</comment>
<proteinExistence type="predicted"/>
<dbReference type="EMBL" id="JANRMS010002602">
    <property type="protein sequence ID" value="KAJ3521747.1"/>
    <property type="molecule type" value="Genomic_DNA"/>
</dbReference>
<dbReference type="Proteomes" id="UP001148629">
    <property type="component" value="Unassembled WGS sequence"/>
</dbReference>
<keyword evidence="2" id="KW-1185">Reference proteome</keyword>
<evidence type="ECO:0000313" key="1">
    <source>
        <dbReference type="EMBL" id="KAJ3521747.1"/>
    </source>
</evidence>
<accession>A0ACC1RKW3</accession>
<organism evidence="1 2">
    <name type="scientific">Fusarium decemcellulare</name>
    <dbReference type="NCBI Taxonomy" id="57161"/>
    <lineage>
        <taxon>Eukaryota</taxon>
        <taxon>Fungi</taxon>
        <taxon>Dikarya</taxon>
        <taxon>Ascomycota</taxon>
        <taxon>Pezizomycotina</taxon>
        <taxon>Sordariomycetes</taxon>
        <taxon>Hypocreomycetidae</taxon>
        <taxon>Hypocreales</taxon>
        <taxon>Nectriaceae</taxon>
        <taxon>Fusarium</taxon>
        <taxon>Fusarium decemcellulare species complex</taxon>
    </lineage>
</organism>
<evidence type="ECO:0000313" key="2">
    <source>
        <dbReference type="Proteomes" id="UP001148629"/>
    </source>
</evidence>
<reference evidence="1" key="1">
    <citation type="submission" date="2022-08" db="EMBL/GenBank/DDBJ databases">
        <title>Genome Sequence of Fusarium decemcellulare.</title>
        <authorList>
            <person name="Buettner E."/>
        </authorList>
    </citation>
    <scope>NUCLEOTIDE SEQUENCE</scope>
    <source>
        <strain evidence="1">Babe19</strain>
    </source>
</reference>
<protein>
    <submittedName>
        <fullName evidence="1">Uncharacterized protein</fullName>
    </submittedName>
</protein>
<sequence>MSTLADDSVTVPVTDLEVLSQEIDDDEARYRIKAGRRVHYVTMLLLPNPIFDIDTLCRPYLLIPKLPPFPDSDWTMMHIYKTPNGKIEHIVSSEPLPGLEPLWHPRRIDIMSLKRIASHKPRVEEIEFEGHIALSKIAIFEWWIPQLEREVKVYESLSRDSSPGEPSIIPTFLGHLMEQERCVGFLMEKVDGRHPTLDDFLACEAALLKLHRAGWVHGDVNRYNFLVERDTGHVKMIDFEHAEPYDEEKAQIELGELKAELSEKIGRGATVIVRDGVEEVAGPYYYPTRTQGC</sequence>
<name>A0ACC1RKW3_9HYPO</name>
<gene>
    <name evidence="1" type="ORF">NM208_g13151</name>
</gene>